<evidence type="ECO:0000256" key="1">
    <source>
        <dbReference type="ARBA" id="ARBA00009320"/>
    </source>
</evidence>
<dbReference type="KEGG" id="lyk:FLP23_09965"/>
<accession>A0A5C1Y8L6</accession>
<evidence type="ECO:0000313" key="3">
    <source>
        <dbReference type="Proteomes" id="UP000322159"/>
    </source>
</evidence>
<dbReference type="SUPFAM" id="SSF56752">
    <property type="entry name" value="D-aminoacid aminotransferase-like PLP-dependent enzymes"/>
    <property type="match status" value="1"/>
</dbReference>
<name>A0A5C1Y8L6_9MICO</name>
<protein>
    <submittedName>
        <fullName evidence="2">Aminodeoxychorismate lyase</fullName>
        <ecNumber evidence="2">4.1.3.38</ecNumber>
    </submittedName>
</protein>
<dbReference type="EMBL" id="CP043504">
    <property type="protein sequence ID" value="QEO10304.1"/>
    <property type="molecule type" value="Genomic_DNA"/>
</dbReference>
<sequence>MTAVLALLEFAPGTGATTGFRLVDPAQPHLTVTDLAATRGDGIFETARVVDGRVQALEAHLERLAQSARMLELPAPTLPLWRDAINAVAVALAAAGVADGSIKFVLTRGIEGGQVPTGWVLGLPSPDFTRERAEGIRIVLLDRGYRHDVAHTSPWLLAGAKTLSYAVNRAVLREAARRGADDALFVSSDGYLLEGAVSSLLLRVGSRLVTPRVDIGILAGTTQADVFNWAELQGFTTGYELLTPGDLATADAAWLVSSVRHAAPVRAVDGVERPIDAELTARINAALDGRID</sequence>
<comment type="similarity">
    <text evidence="1">Belongs to the class-IV pyridoxal-phosphate-dependent aminotransferase family.</text>
</comment>
<evidence type="ECO:0000313" key="2">
    <source>
        <dbReference type="EMBL" id="QEO10304.1"/>
    </source>
</evidence>
<gene>
    <name evidence="2" type="ORF">FLP23_09965</name>
</gene>
<dbReference type="GO" id="GO:0046394">
    <property type="term" value="P:carboxylic acid biosynthetic process"/>
    <property type="evidence" value="ECO:0007669"/>
    <property type="project" value="UniProtKB-ARBA"/>
</dbReference>
<dbReference type="GO" id="GO:0005829">
    <property type="term" value="C:cytosol"/>
    <property type="evidence" value="ECO:0007669"/>
    <property type="project" value="TreeGrafter"/>
</dbReference>
<dbReference type="InterPro" id="IPR043132">
    <property type="entry name" value="BCAT-like_C"/>
</dbReference>
<dbReference type="RefSeq" id="WP_149325721.1">
    <property type="nucleotide sequence ID" value="NZ_CP043504.1"/>
</dbReference>
<dbReference type="InterPro" id="IPR050571">
    <property type="entry name" value="Class-IV_PLP-Dep_Aminotrnsfr"/>
</dbReference>
<dbReference type="Pfam" id="PF01063">
    <property type="entry name" value="Aminotran_4"/>
    <property type="match status" value="1"/>
</dbReference>
<dbReference type="GO" id="GO:0008696">
    <property type="term" value="F:4-amino-4-deoxychorismate lyase activity"/>
    <property type="evidence" value="ECO:0007669"/>
    <property type="project" value="UniProtKB-EC"/>
</dbReference>
<dbReference type="Proteomes" id="UP000322159">
    <property type="component" value="Chromosome"/>
</dbReference>
<keyword evidence="2" id="KW-0456">Lyase</keyword>
<dbReference type="InterPro" id="IPR036038">
    <property type="entry name" value="Aminotransferase-like"/>
</dbReference>
<keyword evidence="3" id="KW-1185">Reference proteome</keyword>
<dbReference type="PANTHER" id="PTHR42743:SF11">
    <property type="entry name" value="AMINODEOXYCHORISMATE LYASE"/>
    <property type="match status" value="1"/>
</dbReference>
<dbReference type="Gene3D" id="3.20.10.10">
    <property type="entry name" value="D-amino Acid Aminotransferase, subunit A, domain 2"/>
    <property type="match status" value="1"/>
</dbReference>
<dbReference type="InterPro" id="IPR043131">
    <property type="entry name" value="BCAT-like_N"/>
</dbReference>
<dbReference type="NCBIfam" id="NF005888">
    <property type="entry name" value="PRK07849.1-3"/>
    <property type="match status" value="1"/>
</dbReference>
<dbReference type="InterPro" id="IPR001544">
    <property type="entry name" value="Aminotrans_IV"/>
</dbReference>
<dbReference type="PANTHER" id="PTHR42743">
    <property type="entry name" value="AMINO-ACID AMINOTRANSFERASE"/>
    <property type="match status" value="1"/>
</dbReference>
<dbReference type="EC" id="4.1.3.38" evidence="2"/>
<organism evidence="2 3">
    <name type="scientific">Protaetiibacter larvae</name>
    <dbReference type="NCBI Taxonomy" id="2592654"/>
    <lineage>
        <taxon>Bacteria</taxon>
        <taxon>Bacillati</taxon>
        <taxon>Actinomycetota</taxon>
        <taxon>Actinomycetes</taxon>
        <taxon>Micrococcales</taxon>
        <taxon>Microbacteriaceae</taxon>
        <taxon>Protaetiibacter</taxon>
    </lineage>
</organism>
<proteinExistence type="inferred from homology"/>
<reference evidence="2 3" key="1">
    <citation type="submission" date="2019-09" db="EMBL/GenBank/DDBJ databases">
        <title>Genome sequencing of strain KACC 19322.</title>
        <authorList>
            <person name="Heo J."/>
            <person name="Kim S.-J."/>
            <person name="Kim J.-S."/>
            <person name="Hong S.-B."/>
            <person name="Kwon S.-W."/>
        </authorList>
    </citation>
    <scope>NUCLEOTIDE SEQUENCE [LARGE SCALE GENOMIC DNA]</scope>
    <source>
        <strain evidence="2 3">KACC 19322</strain>
    </source>
</reference>
<dbReference type="OrthoDB" id="3199344at2"/>
<dbReference type="AlphaFoldDB" id="A0A5C1Y8L6"/>
<dbReference type="Gene3D" id="3.30.470.10">
    <property type="match status" value="1"/>
</dbReference>